<dbReference type="Pfam" id="PF00668">
    <property type="entry name" value="Condensation"/>
    <property type="match status" value="1"/>
</dbReference>
<dbReference type="PANTHER" id="PTHR45527:SF1">
    <property type="entry name" value="FATTY ACID SYNTHASE"/>
    <property type="match status" value="1"/>
</dbReference>
<dbReference type="InterPro" id="IPR009081">
    <property type="entry name" value="PP-bd_ACP"/>
</dbReference>
<sequence length="1666" mass="185346">MDNVFEVSRQHYLNIPDKKAYIYLNDGENEGGSLTYKALYEQAHAMASNIMEQCEPGDRVLLLLPQGLDYIKSFFACTFCGVIAVPAYPPHSAKHSFERIRAILRDCRPKVIITCPELRDKFSSPIFEPLQQEFDCKIAYVDQLCTDVENPLPQVSGDAIAFLQYTSGSTGEPKGVMVTHHNLIENERLIKQAFSHSSNSTVVGWLPLFHDMGLIGNLLQPFFVGATAILMPPQAFIQKPLRWLQAIAKYKANTSGGPNFAYRLCVDKIAPEEVAGLDLSHWKLAFNGSEKIQASTLKSFCELLAPTGFNEDVLFPCYGMAEATLYVSGVKAKPNYYTADPVALMSNSYIPAKDGLTLVGCGVPEDGMRIEIVEPSECVALEEGAIGEIWLQHESVAKGYWQKPELTQEYFGARLAGNDGHWLRTGDLGFKQNNEVIVTGRRKEMLIVCGRNYYPQDIEETVRQVSSACQQDATCAFAVDGPEQEQLVIVQEVKRTALRTLDQEAVIAAISKNIAQQHQLDVADVVLIKPASILKTTSGKIRRLAVKDAYRANELKVIGKKSATSKTISSASKNSERLATLIAHLGVFSNSSQVFEHHTGLFAVAANSVQMIQLLHFLEHRYQVQFDLGDLLECEDIAALDDLITRSACLEQSKHRQVSEELPLALQYLCFEQFMEPQSCKYNLSTAVTVQQSIDSHTLAQNVSMQLRQTPLLRARFELNAGRIDVRYQKDTVAFTSHGQNTNEGCQEQINQLISTPFDLSRSQLYQVHSWEHDNSQTTILILAHHAIADALSMQYLLEQLLGKTSAAMSSYQDYMHAQKISTDPLQFATDICDSEQQLQLAKQPISADAYGCEPLFFSIDDDLQAKLQTFAVAEKTTINHLLQVAYSLVLSRFSEASTISLINPTTTRGNQFVQSIGYFVNPVAVNYQPNFSCSFKELIKQSRSEFFNRLQHAAGNDTDKSVKQHGQALFAYLVAPDGVSEHCLLGGLSKEFLVNGRQVVSLPLATPEMISELDLYLVQGQGLKGKLVFDTQVWSSSFARQFLDEFLNTLPRLVNASFVPVWRMFNVRKYPNLIQDAQVNHTDLIGNIAAKVASQPNAVAVQDLHGAQLSYAELWQQSGLIAIHLVECFKIAPQCLVAIFMSASVNRIVAQLAILRAGASYLPLDTHYPTARCEEILSIAQPALALVDNYCSDLAIMQLEVGNSFDLNNKAVFTPRVYPDNRRAYTIFTSGSTGKPKGVQVSYQGVNQLLFWAQQQYSEQEFSHVLAATSLCFDISVFETLIALALGAKISVIDSILLLDKLPERDTITLINSVPSAVSAVLDANILPKQAAVINLAGEALPRTLVSRLREYSAYRVMNLYGPSEDTVYSTCEEVDYDGKPLIGSTISNTQGYVLDPWLNPVIDGVVGELYLAGQGVAWGYTQQPGLTAQSFIADPFTAVPGQRMYRTGDLVRRLSDGRLDYVGRRDQQVKLRGQRIELEEIESHLLTLADISEAVVIVQEQQLVAYVVCSHSVEQDTWKHSLSCVLPSYIIPSVFVCVQQLPHLANGKVDRKSLPKINVQRQYEAPKDDLEHSLATLWLQELKCEAIGRNDDLFMLGAHSLSVLKVKYQLDTQFDIELEVADLMELRTIAQLAQLVRSKRQVKDMLGELEQSHNDNEGFEEFVI</sequence>
<evidence type="ECO:0000256" key="5">
    <source>
        <dbReference type="ARBA" id="ARBA00023098"/>
    </source>
</evidence>
<dbReference type="FunFam" id="3.40.50.12780:FF:000013">
    <property type="entry name" value="Long-chain-fatty-acid--AMP ligase FadD32"/>
    <property type="match status" value="1"/>
</dbReference>
<evidence type="ECO:0000256" key="3">
    <source>
        <dbReference type="ARBA" id="ARBA00022553"/>
    </source>
</evidence>
<evidence type="ECO:0000256" key="1">
    <source>
        <dbReference type="ARBA" id="ARBA00006432"/>
    </source>
</evidence>
<dbReference type="GO" id="GO:0043041">
    <property type="term" value="P:amino acid activation for nonribosomal peptide biosynthetic process"/>
    <property type="evidence" value="ECO:0007669"/>
    <property type="project" value="TreeGrafter"/>
</dbReference>
<dbReference type="SUPFAM" id="SSF56801">
    <property type="entry name" value="Acetyl-CoA synthetase-like"/>
    <property type="match status" value="2"/>
</dbReference>
<dbReference type="PROSITE" id="PS00455">
    <property type="entry name" value="AMP_BINDING"/>
    <property type="match status" value="1"/>
</dbReference>
<keyword evidence="5" id="KW-0443">Lipid metabolism</keyword>
<comment type="caution">
    <text evidence="7">The sequence shown here is derived from an EMBL/GenBank/DDBJ whole genome shotgun (WGS) entry which is preliminary data.</text>
</comment>
<dbReference type="FunFam" id="2.30.38.10:FF:000001">
    <property type="entry name" value="Non-ribosomal peptide synthetase PvdI"/>
    <property type="match status" value="1"/>
</dbReference>
<dbReference type="Gene3D" id="2.30.38.10">
    <property type="entry name" value="Luciferase, Domain 3"/>
    <property type="match status" value="1"/>
</dbReference>
<protein>
    <submittedName>
        <fullName evidence="7">Polyketide synthase PksJ</fullName>
    </submittedName>
</protein>
<keyword evidence="2" id="KW-0596">Phosphopantetheine</keyword>
<dbReference type="RefSeq" id="WP_261625882.1">
    <property type="nucleotide sequence ID" value="NZ_CAMAPC010000003.1"/>
</dbReference>
<accession>A0A9W4VWJ8</accession>
<dbReference type="PANTHER" id="PTHR45527">
    <property type="entry name" value="NONRIBOSOMAL PEPTIDE SYNTHETASE"/>
    <property type="match status" value="1"/>
</dbReference>
<dbReference type="Gene3D" id="3.30.559.10">
    <property type="entry name" value="Chloramphenicol acetyltransferase-like domain"/>
    <property type="match status" value="1"/>
</dbReference>
<dbReference type="InterPro" id="IPR040097">
    <property type="entry name" value="FAAL/FAAC"/>
</dbReference>
<dbReference type="Gene3D" id="3.30.300.30">
    <property type="match status" value="2"/>
</dbReference>
<dbReference type="CDD" id="cd05930">
    <property type="entry name" value="A_NRPS"/>
    <property type="match status" value="1"/>
</dbReference>
<dbReference type="InterPro" id="IPR045851">
    <property type="entry name" value="AMP-bd_C_sf"/>
</dbReference>
<dbReference type="InterPro" id="IPR036736">
    <property type="entry name" value="ACP-like_sf"/>
</dbReference>
<evidence type="ECO:0000313" key="8">
    <source>
        <dbReference type="Proteomes" id="UP001152467"/>
    </source>
</evidence>
<dbReference type="Pfam" id="PF00501">
    <property type="entry name" value="AMP-binding"/>
    <property type="match status" value="2"/>
</dbReference>
<dbReference type="Pfam" id="PF23024">
    <property type="entry name" value="AMP-dom_DIP2-like"/>
    <property type="match status" value="1"/>
</dbReference>
<proteinExistence type="inferred from homology"/>
<dbReference type="SUPFAM" id="SSF47336">
    <property type="entry name" value="ACP-like"/>
    <property type="match status" value="1"/>
</dbReference>
<evidence type="ECO:0000256" key="2">
    <source>
        <dbReference type="ARBA" id="ARBA00022450"/>
    </source>
</evidence>
<dbReference type="Gene3D" id="3.40.50.12780">
    <property type="entry name" value="N-terminal domain of ligase-like"/>
    <property type="match status" value="1"/>
</dbReference>
<evidence type="ECO:0000259" key="6">
    <source>
        <dbReference type="PROSITE" id="PS50075"/>
    </source>
</evidence>
<dbReference type="InterPro" id="IPR000873">
    <property type="entry name" value="AMP-dep_synth/lig_dom"/>
</dbReference>
<dbReference type="Gene3D" id="3.30.559.30">
    <property type="entry name" value="Nonribosomal peptide synthetase, condensation domain"/>
    <property type="match status" value="1"/>
</dbReference>
<reference evidence="7" key="1">
    <citation type="submission" date="2022-07" db="EMBL/GenBank/DDBJ databases">
        <authorList>
            <person name="Criscuolo A."/>
        </authorList>
    </citation>
    <scope>NUCLEOTIDE SEQUENCE</scope>
    <source>
        <strain evidence="7">CIP111854</strain>
    </source>
</reference>
<dbReference type="PROSITE" id="PS50075">
    <property type="entry name" value="CARRIER"/>
    <property type="match status" value="1"/>
</dbReference>
<dbReference type="GO" id="GO:0005737">
    <property type="term" value="C:cytoplasm"/>
    <property type="evidence" value="ECO:0007669"/>
    <property type="project" value="TreeGrafter"/>
</dbReference>
<keyword evidence="3" id="KW-0597">Phosphoprotein</keyword>
<evidence type="ECO:0000313" key="7">
    <source>
        <dbReference type="EMBL" id="CAH9052421.1"/>
    </source>
</evidence>
<dbReference type="Pfam" id="PF00550">
    <property type="entry name" value="PP-binding"/>
    <property type="match status" value="1"/>
</dbReference>
<evidence type="ECO:0000256" key="4">
    <source>
        <dbReference type="ARBA" id="ARBA00022832"/>
    </source>
</evidence>
<dbReference type="InterPro" id="IPR042099">
    <property type="entry name" value="ANL_N_sf"/>
</dbReference>
<dbReference type="SUPFAM" id="SSF52777">
    <property type="entry name" value="CoA-dependent acyltransferases"/>
    <property type="match status" value="2"/>
</dbReference>
<dbReference type="InterPro" id="IPR010071">
    <property type="entry name" value="AA_adenyl_dom"/>
</dbReference>
<dbReference type="CDD" id="cd05931">
    <property type="entry name" value="FAAL"/>
    <property type="match status" value="1"/>
</dbReference>
<dbReference type="GO" id="GO:0003824">
    <property type="term" value="F:catalytic activity"/>
    <property type="evidence" value="ECO:0007669"/>
    <property type="project" value="InterPro"/>
</dbReference>
<feature type="domain" description="Carrier" evidence="6">
    <location>
        <begin position="1567"/>
        <end position="1642"/>
    </location>
</feature>
<dbReference type="GO" id="GO:0006631">
    <property type="term" value="P:fatty acid metabolic process"/>
    <property type="evidence" value="ECO:0007669"/>
    <property type="project" value="UniProtKB-KW"/>
</dbReference>
<dbReference type="InterPro" id="IPR025110">
    <property type="entry name" value="AMP-bd_C"/>
</dbReference>
<comment type="similarity">
    <text evidence="1">Belongs to the ATP-dependent AMP-binding enzyme family.</text>
</comment>
<dbReference type="Proteomes" id="UP001152467">
    <property type="component" value="Unassembled WGS sequence"/>
</dbReference>
<dbReference type="Gene3D" id="1.10.1200.10">
    <property type="entry name" value="ACP-like"/>
    <property type="match status" value="1"/>
</dbReference>
<dbReference type="GO" id="GO:0071766">
    <property type="term" value="P:Actinobacterium-type cell wall biogenesis"/>
    <property type="evidence" value="ECO:0007669"/>
    <property type="project" value="UniProtKB-ARBA"/>
</dbReference>
<name>A0A9W4VWJ8_9GAMM</name>
<dbReference type="GO" id="GO:0044550">
    <property type="term" value="P:secondary metabolite biosynthetic process"/>
    <property type="evidence" value="ECO:0007669"/>
    <property type="project" value="TreeGrafter"/>
</dbReference>
<keyword evidence="8" id="KW-1185">Reference proteome</keyword>
<dbReference type="GO" id="GO:0008610">
    <property type="term" value="P:lipid biosynthetic process"/>
    <property type="evidence" value="ECO:0007669"/>
    <property type="project" value="InterPro"/>
</dbReference>
<organism evidence="7 8">
    <name type="scientific">Pseudoalteromonas holothuriae</name>
    <dbReference type="NCBI Taxonomy" id="2963714"/>
    <lineage>
        <taxon>Bacteria</taxon>
        <taxon>Pseudomonadati</taxon>
        <taxon>Pseudomonadota</taxon>
        <taxon>Gammaproteobacteria</taxon>
        <taxon>Alteromonadales</taxon>
        <taxon>Pseudoalteromonadaceae</taxon>
        <taxon>Pseudoalteromonas</taxon>
    </lineage>
</organism>
<dbReference type="InterPro" id="IPR020845">
    <property type="entry name" value="AMP-binding_CS"/>
</dbReference>
<gene>
    <name evidence="7" type="primary">pksJ_1</name>
    <name evidence="7" type="ORF">PSECIP111854_00967</name>
</gene>
<dbReference type="EMBL" id="CAMAPC010000003">
    <property type="protein sequence ID" value="CAH9052421.1"/>
    <property type="molecule type" value="Genomic_DNA"/>
</dbReference>
<dbReference type="Gene3D" id="3.40.50.980">
    <property type="match status" value="2"/>
</dbReference>
<dbReference type="InterPro" id="IPR023213">
    <property type="entry name" value="CAT-like_dom_sf"/>
</dbReference>
<dbReference type="GO" id="GO:0031177">
    <property type="term" value="F:phosphopantetheine binding"/>
    <property type="evidence" value="ECO:0007669"/>
    <property type="project" value="TreeGrafter"/>
</dbReference>
<dbReference type="NCBIfam" id="TIGR01733">
    <property type="entry name" value="AA-adenyl-dom"/>
    <property type="match status" value="1"/>
</dbReference>
<dbReference type="InterPro" id="IPR001242">
    <property type="entry name" value="Condensation_dom"/>
</dbReference>
<keyword evidence="4" id="KW-0276">Fatty acid metabolism</keyword>